<gene>
    <name evidence="1" type="ORF">CUNI_LOCUS2020</name>
</gene>
<dbReference type="Gene3D" id="1.10.600.10">
    <property type="entry name" value="Farnesyl Diphosphate Synthase"/>
    <property type="match status" value="1"/>
</dbReference>
<evidence type="ECO:0000313" key="2">
    <source>
        <dbReference type="Proteomes" id="UP000678393"/>
    </source>
</evidence>
<dbReference type="OrthoDB" id="270318at2759"/>
<protein>
    <recommendedName>
        <fullName evidence="3">NADH dehydrogenase (Ubiquinone) complex I, assembly factor 6</fullName>
    </recommendedName>
</protein>
<organism evidence="1 2">
    <name type="scientific">Candidula unifasciata</name>
    <dbReference type="NCBI Taxonomy" id="100452"/>
    <lineage>
        <taxon>Eukaryota</taxon>
        <taxon>Metazoa</taxon>
        <taxon>Spiralia</taxon>
        <taxon>Lophotrochozoa</taxon>
        <taxon>Mollusca</taxon>
        <taxon>Gastropoda</taxon>
        <taxon>Heterobranchia</taxon>
        <taxon>Euthyneura</taxon>
        <taxon>Panpulmonata</taxon>
        <taxon>Eupulmonata</taxon>
        <taxon>Stylommatophora</taxon>
        <taxon>Helicina</taxon>
        <taxon>Helicoidea</taxon>
        <taxon>Geomitridae</taxon>
        <taxon>Candidula</taxon>
    </lineage>
</organism>
<sequence>MNGPVDACRLLFTCIPKYRTIVKKRVYRHLAVTTSLLTRHSTTLPASPGQSDVAYCVDLVRFVYIAHNLGTLLLPKNSQRAAFALRAYNVELAQVPDSVSDKKIGLIRMQFWKDAIQSIYQSSPPKTPVATELSGACGYYRLSKHWLERLVEARAAQMERDSFTSVKHVEDYAEQVNSSLYYLLLECLGIKNVHADHAASHLGKAQGIVTLLRATPHHASRRRVYLPMEVLAKPLKDAVFEVASLAHQHLEKARSLQKNLPDKSHLVFLNAHVCDHYLKNLQKVDFNVFEGKLQRKNPLLAYHMYFNKLRRKF</sequence>
<evidence type="ECO:0000313" key="1">
    <source>
        <dbReference type="EMBL" id="CAG5116462.1"/>
    </source>
</evidence>
<reference evidence="1" key="1">
    <citation type="submission" date="2021-04" db="EMBL/GenBank/DDBJ databases">
        <authorList>
            <consortium name="Molecular Ecology Group"/>
        </authorList>
    </citation>
    <scope>NUCLEOTIDE SEQUENCE</scope>
</reference>
<dbReference type="InterPro" id="IPR002060">
    <property type="entry name" value="Squ/phyt_synthse"/>
</dbReference>
<proteinExistence type="predicted"/>
<comment type="caution">
    <text evidence="1">The sequence shown here is derived from an EMBL/GenBank/DDBJ whole genome shotgun (WGS) entry which is preliminary data.</text>
</comment>
<keyword evidence="2" id="KW-1185">Reference proteome</keyword>
<dbReference type="SUPFAM" id="SSF48576">
    <property type="entry name" value="Terpenoid synthases"/>
    <property type="match status" value="1"/>
</dbReference>
<name>A0A8S3YLZ5_9EUPU</name>
<accession>A0A8S3YLZ5</accession>
<evidence type="ECO:0008006" key="3">
    <source>
        <dbReference type="Google" id="ProtNLM"/>
    </source>
</evidence>
<dbReference type="Proteomes" id="UP000678393">
    <property type="component" value="Unassembled WGS sequence"/>
</dbReference>
<dbReference type="InterPro" id="IPR008949">
    <property type="entry name" value="Isoprenoid_synthase_dom_sf"/>
</dbReference>
<dbReference type="EMBL" id="CAJHNH020000260">
    <property type="protein sequence ID" value="CAG5116462.1"/>
    <property type="molecule type" value="Genomic_DNA"/>
</dbReference>
<dbReference type="Pfam" id="PF00494">
    <property type="entry name" value="SQS_PSY"/>
    <property type="match status" value="1"/>
</dbReference>
<dbReference type="AlphaFoldDB" id="A0A8S3YLZ5"/>